<gene>
    <name evidence="4" type="ORF">IV203_017834</name>
    <name evidence="3" type="ORF">IV203_020535</name>
</gene>
<keyword evidence="2" id="KW-0812">Transmembrane</keyword>
<feature type="transmembrane region" description="Helical" evidence="2">
    <location>
        <begin position="357"/>
        <end position="380"/>
    </location>
</feature>
<keyword evidence="5" id="KW-1185">Reference proteome</keyword>
<sequence>MEDNSLVEDGQQNPWKPSSSTATKTSNNVLIPPLEVCYPRLTNCPISTSAKQNNQYRSYQSHNHDNNTDHDDDDDDEFVCNPPPHVVRAPAVITVPVITASSSSSCQNKRRDEGSKQQRQQKQQRKLRQQQQQRQGQGRSTSKSTQEKNGSFQNDCCDYTMRLLSNIIFLVASCLYVQVAIWKLYRKTTTEDDDVIQQLQQQEQHEEEQTSAMMIIAIASSVGYFLVGCLELYMAETLCTQISVGGMMIVASSLGITSIVLTEHRLQLSIILRAVSFHIYAIVAISIFVLHEDFTDESSTTVSSHPTRTNDDDSNPTVPNDPSVCWRRLADNSFMVGTILDAILSYFYIFDLPSTAVALPMASVGAAACWVMAAILYLVVTLQSRQPFDGTTKKDGRGCCIGCCCCMSCMFPSRKNRDGGKNRGFHPDNVAITVIEGDNTSSTKQDSNVEEGFFSYCGRQIMDQNFDGLCVGGGSGGFSHSNCMRRSFGDGMEDAAAQLKSGADNIMKQVDTVFDRKIFCGS</sequence>
<evidence type="ECO:0000313" key="5">
    <source>
        <dbReference type="Proteomes" id="UP000693970"/>
    </source>
</evidence>
<dbReference type="EMBL" id="JAGRRH010000003">
    <property type="protein sequence ID" value="KAG7371693.1"/>
    <property type="molecule type" value="Genomic_DNA"/>
</dbReference>
<evidence type="ECO:0000256" key="1">
    <source>
        <dbReference type="SAM" id="MobiDB-lite"/>
    </source>
</evidence>
<feature type="region of interest" description="Disordered" evidence="1">
    <location>
        <begin position="100"/>
        <end position="150"/>
    </location>
</feature>
<evidence type="ECO:0000256" key="2">
    <source>
        <dbReference type="SAM" id="Phobius"/>
    </source>
</evidence>
<feature type="compositionally biased region" description="Polar residues" evidence="1">
    <location>
        <begin position="10"/>
        <end position="27"/>
    </location>
</feature>
<reference evidence="3" key="2">
    <citation type="submission" date="2021-04" db="EMBL/GenBank/DDBJ databases">
        <authorList>
            <person name="Podell S."/>
        </authorList>
    </citation>
    <scope>NUCLEOTIDE SEQUENCE</scope>
    <source>
        <strain evidence="3">Hildebrandi</strain>
    </source>
</reference>
<evidence type="ECO:0000313" key="3">
    <source>
        <dbReference type="EMBL" id="KAG7342592.1"/>
    </source>
</evidence>
<comment type="caution">
    <text evidence="3">The sequence shown here is derived from an EMBL/GenBank/DDBJ whole genome shotgun (WGS) entry which is preliminary data.</text>
</comment>
<feature type="compositionally biased region" description="Polar residues" evidence="1">
    <location>
        <begin position="140"/>
        <end position="150"/>
    </location>
</feature>
<feature type="compositionally biased region" description="Low complexity" evidence="1">
    <location>
        <begin position="129"/>
        <end position="139"/>
    </location>
</feature>
<organism evidence="3 5">
    <name type="scientific">Nitzschia inconspicua</name>
    <dbReference type="NCBI Taxonomy" id="303405"/>
    <lineage>
        <taxon>Eukaryota</taxon>
        <taxon>Sar</taxon>
        <taxon>Stramenopiles</taxon>
        <taxon>Ochrophyta</taxon>
        <taxon>Bacillariophyta</taxon>
        <taxon>Bacillariophyceae</taxon>
        <taxon>Bacillariophycidae</taxon>
        <taxon>Bacillariales</taxon>
        <taxon>Bacillariaceae</taxon>
        <taxon>Nitzschia</taxon>
    </lineage>
</organism>
<feature type="region of interest" description="Disordered" evidence="1">
    <location>
        <begin position="1"/>
        <end position="27"/>
    </location>
</feature>
<feature type="region of interest" description="Disordered" evidence="1">
    <location>
        <begin position="298"/>
        <end position="319"/>
    </location>
</feature>
<feature type="transmembrane region" description="Helical" evidence="2">
    <location>
        <begin position="241"/>
        <end position="261"/>
    </location>
</feature>
<feature type="compositionally biased region" description="Polar residues" evidence="1">
    <location>
        <begin position="298"/>
        <end position="307"/>
    </location>
</feature>
<proteinExistence type="predicted"/>
<dbReference type="AlphaFoldDB" id="A0A9K3KFN3"/>
<accession>A0A9K3KFN3</accession>
<name>A0A9K3KFN3_9STRA</name>
<feature type="transmembrane region" description="Helical" evidence="2">
    <location>
        <begin position="212"/>
        <end position="235"/>
    </location>
</feature>
<dbReference type="Proteomes" id="UP000693970">
    <property type="component" value="Unassembled WGS sequence"/>
</dbReference>
<dbReference type="EMBL" id="JAGRRH010000024">
    <property type="protein sequence ID" value="KAG7342592.1"/>
    <property type="molecule type" value="Genomic_DNA"/>
</dbReference>
<keyword evidence="2" id="KW-0472">Membrane</keyword>
<feature type="region of interest" description="Disordered" evidence="1">
    <location>
        <begin position="55"/>
        <end position="84"/>
    </location>
</feature>
<reference evidence="3" key="1">
    <citation type="journal article" date="2021" name="Sci. Rep.">
        <title>Diploid genomic architecture of Nitzschia inconspicua, an elite biomass production diatom.</title>
        <authorList>
            <person name="Oliver A."/>
            <person name="Podell S."/>
            <person name="Pinowska A."/>
            <person name="Traller J.C."/>
            <person name="Smith S.R."/>
            <person name="McClure R."/>
            <person name="Beliaev A."/>
            <person name="Bohutskyi P."/>
            <person name="Hill E.A."/>
            <person name="Rabines A."/>
            <person name="Zheng H."/>
            <person name="Allen L.Z."/>
            <person name="Kuo A."/>
            <person name="Grigoriev I.V."/>
            <person name="Allen A.E."/>
            <person name="Hazlebeck D."/>
            <person name="Allen E.E."/>
        </authorList>
    </citation>
    <scope>NUCLEOTIDE SEQUENCE</scope>
    <source>
        <strain evidence="3">Hildebrandi</strain>
    </source>
</reference>
<evidence type="ECO:0000313" key="4">
    <source>
        <dbReference type="EMBL" id="KAG7371693.1"/>
    </source>
</evidence>
<feature type="transmembrane region" description="Helical" evidence="2">
    <location>
        <begin position="270"/>
        <end position="290"/>
    </location>
</feature>
<feature type="transmembrane region" description="Helical" evidence="2">
    <location>
        <begin position="333"/>
        <end position="350"/>
    </location>
</feature>
<feature type="transmembrane region" description="Helical" evidence="2">
    <location>
        <begin position="163"/>
        <end position="182"/>
    </location>
</feature>
<keyword evidence="2" id="KW-1133">Transmembrane helix</keyword>
<protein>
    <submittedName>
        <fullName evidence="3">Uncharacterized protein</fullName>
    </submittedName>
</protein>